<protein>
    <recommendedName>
        <fullName evidence="4">Heparinase II N-terminal domain-containing protein</fullName>
    </recommendedName>
</protein>
<evidence type="ECO:0000313" key="2">
    <source>
        <dbReference type="EMBL" id="PIR08758.1"/>
    </source>
</evidence>
<evidence type="ECO:0000256" key="1">
    <source>
        <dbReference type="SAM" id="MobiDB-lite"/>
    </source>
</evidence>
<accession>A0A2H0NIQ9</accession>
<reference evidence="2 3" key="1">
    <citation type="submission" date="2017-09" db="EMBL/GenBank/DDBJ databases">
        <title>Depth-based differentiation of microbial function through sediment-hosted aquifers and enrichment of novel symbionts in the deep terrestrial subsurface.</title>
        <authorList>
            <person name="Probst A.J."/>
            <person name="Ladd B."/>
            <person name="Jarett J.K."/>
            <person name="Geller-Mcgrath D.E."/>
            <person name="Sieber C.M."/>
            <person name="Emerson J.B."/>
            <person name="Anantharaman K."/>
            <person name="Thomas B.C."/>
            <person name="Malmstrom R."/>
            <person name="Stieglmeier M."/>
            <person name="Klingl A."/>
            <person name="Woyke T."/>
            <person name="Ryan C.M."/>
            <person name="Banfield J.F."/>
        </authorList>
    </citation>
    <scope>NUCLEOTIDE SEQUENCE [LARGE SCALE GENOMIC DNA]</scope>
    <source>
        <strain evidence="2">CG11_big_fil_rev_8_21_14_0_20_37_11</strain>
    </source>
</reference>
<dbReference type="AlphaFoldDB" id="A0A2H0NIQ9"/>
<proteinExistence type="predicted"/>
<gene>
    <name evidence="2" type="ORF">COV53_01355</name>
</gene>
<dbReference type="InterPro" id="IPR008929">
    <property type="entry name" value="Chondroitin_lyas"/>
</dbReference>
<dbReference type="SUPFAM" id="SSF48230">
    <property type="entry name" value="Chondroitin AC/alginate lyase"/>
    <property type="match status" value="1"/>
</dbReference>
<feature type="region of interest" description="Disordered" evidence="1">
    <location>
        <begin position="722"/>
        <end position="762"/>
    </location>
</feature>
<name>A0A2H0NIQ9_9BACT</name>
<evidence type="ECO:0000313" key="3">
    <source>
        <dbReference type="Proteomes" id="UP000230707"/>
    </source>
</evidence>
<organism evidence="2 3">
    <name type="scientific">Candidatus Gottesmanbacteria bacterium CG11_big_fil_rev_8_21_14_0_20_37_11</name>
    <dbReference type="NCBI Taxonomy" id="1974575"/>
    <lineage>
        <taxon>Bacteria</taxon>
        <taxon>Candidatus Gottesmaniibacteriota</taxon>
    </lineage>
</organism>
<evidence type="ECO:0008006" key="4">
    <source>
        <dbReference type="Google" id="ProtNLM"/>
    </source>
</evidence>
<dbReference type="Gene3D" id="2.70.98.70">
    <property type="match status" value="1"/>
</dbReference>
<sequence length="839" mass="94872">MNICRGKIIILIFFFLLSYLFLKAKPAYAVREHPYLFFTTSEIGNIQNRVNQGGPVKLAFDKMANTSWGDQTPPYYWVRDIIENSFHFRIGGNANSKQAAISSFVRYTTEPDRFDFQLDPQGKNYGVAIPCSSIALGYDFLYPDLSDRQKSDARSVLIDWGNGLYERYKNTPYEADHNFNTGSIGCLGLIGLTLEDEYSQAQTWVNFTKSALTNFYFNSSYNTGGEYVEGNFYQYYGSGPAILFAAAYEKTHSENLVRNKTISKMWEFVTYALMSDKKYPNYGDNGGTMINGENFYILQDNKKTGDLKIPGYLWTWNQIRGTGANQNDYVYNFKELDYLGMVLYYPQDVTASNPDNLSSFAESKIFPSLQGFTQGYTPNPGGMAVLRTGWMDTNNITLWLVNRWRWQNHQRYDPNHFLLSAFGEKLITSENYWTYDDPQRGNLNQHNTILINKDAWNGDCPTSDFVTGAASSLGKFTDFFTDGKADFISSDSRYPHVCFSSQNLPNYYYGNATEANVTPIVQADRTIALLKQFSPQPYFVMLDEFNKNNSPQTYTWQAYIPKDAADIQGNGTTASPFYFRKNNTYMKMVFITPGTFSQTLLPSQEKRNDRALQVTQTGVTKGQFLTLLFPGKSGDNQNITINIVKENNPLVLTISNSGKNNLILYNETESLYTYDNITTDAKLLILDNSGNVISKYLIYKGKNLTISGKGILSSASPISKVADLSDDPSPTSTMTPASPTPSPEENPNKPAPTITRTQTPPVCQTCPSGKIEKAKGNANCDSTVNNDDYLLWEETYIKTVNNIFVSEEDKSKVDFDCQDTDSIHRIDLVDYEAWRRNAF</sequence>
<dbReference type="EMBL" id="PCWS01000027">
    <property type="protein sequence ID" value="PIR08758.1"/>
    <property type="molecule type" value="Genomic_DNA"/>
</dbReference>
<dbReference type="Gene3D" id="1.50.10.100">
    <property type="entry name" value="Chondroitin AC/alginate lyase"/>
    <property type="match status" value="1"/>
</dbReference>
<dbReference type="Proteomes" id="UP000230707">
    <property type="component" value="Unassembled WGS sequence"/>
</dbReference>
<feature type="compositionally biased region" description="Low complexity" evidence="1">
    <location>
        <begin position="728"/>
        <end position="737"/>
    </location>
</feature>
<comment type="caution">
    <text evidence="2">The sequence shown here is derived from an EMBL/GenBank/DDBJ whole genome shotgun (WGS) entry which is preliminary data.</text>
</comment>